<evidence type="ECO:0000259" key="3">
    <source>
        <dbReference type="Pfam" id="PF18962"/>
    </source>
</evidence>
<dbReference type="EMBL" id="FQYI01000001">
    <property type="protein sequence ID" value="SHI36329.1"/>
    <property type="molecule type" value="Genomic_DNA"/>
</dbReference>
<accession>A0A1M6AII9</accession>
<feature type="domain" description="Secretion system C-terminal sorting" evidence="3">
    <location>
        <begin position="429"/>
        <end position="493"/>
    </location>
</feature>
<dbReference type="NCBIfam" id="TIGR04183">
    <property type="entry name" value="Por_Secre_tail"/>
    <property type="match status" value="1"/>
</dbReference>
<keyword evidence="1 2" id="KW-0732">Signal</keyword>
<evidence type="ECO:0000313" key="4">
    <source>
        <dbReference type="EMBL" id="SHI36329.1"/>
    </source>
</evidence>
<dbReference type="InterPro" id="IPR026444">
    <property type="entry name" value="Secre_tail"/>
</dbReference>
<dbReference type="STRING" id="1118202.SAMN05443429_101304"/>
<dbReference type="PANTHER" id="PTHR45661">
    <property type="entry name" value="SURFACE ANTIGEN"/>
    <property type="match status" value="1"/>
</dbReference>
<evidence type="ECO:0000313" key="5">
    <source>
        <dbReference type="Proteomes" id="UP000184335"/>
    </source>
</evidence>
<dbReference type="InterPro" id="IPR032675">
    <property type="entry name" value="LRR_dom_sf"/>
</dbReference>
<evidence type="ECO:0000256" key="2">
    <source>
        <dbReference type="SAM" id="SignalP"/>
    </source>
</evidence>
<dbReference type="SUPFAM" id="SSF52058">
    <property type="entry name" value="L domain-like"/>
    <property type="match status" value="1"/>
</dbReference>
<dbReference type="InterPro" id="IPR026906">
    <property type="entry name" value="LRR_5"/>
</dbReference>
<dbReference type="Proteomes" id="UP000184335">
    <property type="component" value="Unassembled WGS sequence"/>
</dbReference>
<dbReference type="PANTHER" id="PTHR45661:SF3">
    <property type="entry name" value="IG-LIKE DOMAIN-CONTAINING PROTEIN"/>
    <property type="match status" value="1"/>
</dbReference>
<feature type="signal peptide" evidence="2">
    <location>
        <begin position="1"/>
        <end position="24"/>
    </location>
</feature>
<dbReference type="Gene3D" id="3.80.10.10">
    <property type="entry name" value="Ribonuclease Inhibitor"/>
    <property type="match status" value="2"/>
</dbReference>
<gene>
    <name evidence="4" type="ORF">SAMN05443429_101304</name>
</gene>
<reference evidence="4 5" key="1">
    <citation type="submission" date="2016-11" db="EMBL/GenBank/DDBJ databases">
        <authorList>
            <person name="Jaros S."/>
            <person name="Januszkiewicz K."/>
            <person name="Wedrychowicz H."/>
        </authorList>
    </citation>
    <scope>NUCLEOTIDE SEQUENCE [LARGE SCALE GENOMIC DNA]</scope>
    <source>
        <strain evidence="4 5">DSM 25479</strain>
    </source>
</reference>
<keyword evidence="5" id="KW-1185">Reference proteome</keyword>
<dbReference type="Pfam" id="PF13306">
    <property type="entry name" value="LRR_5"/>
    <property type="match status" value="3"/>
</dbReference>
<organism evidence="4 5">
    <name type="scientific">Cruoricaptor ignavus</name>
    <dbReference type="NCBI Taxonomy" id="1118202"/>
    <lineage>
        <taxon>Bacteria</taxon>
        <taxon>Pseudomonadati</taxon>
        <taxon>Bacteroidota</taxon>
        <taxon>Flavobacteriia</taxon>
        <taxon>Flavobacteriales</taxon>
        <taxon>Weeksellaceae</taxon>
        <taxon>Cruoricaptor</taxon>
    </lineage>
</organism>
<dbReference type="AlphaFoldDB" id="A0A1M6AII9"/>
<sequence>MGNFYQKSIFTAAAVVAANVFVLAQSFTINKVRYDVVSAADKTVKVGVSATATGEITIPETVQNNGTDYRVIAIGENAFYNNEKITGVELPSSVKKIDANAFMNASELSSITLNEGLESIATGAFYSCPSLKRVDIPASVSTIGDNAFTDSWFIAAFKVNEASQHFKSVEGVLYSKDGSVLVKYPAGKQGDSFSVPNTVKKLGTAAMEGSRLYYINLPNSLETISEAAFVNCLRLMEIKIPNGVKSIGVNAFLSCISLQVIEISESVETIGQQAFLNCPKLDIIYVAENNPKFTSEGGVLFDKAKKVLINFPVMIGTDYKMPATVEEIGRYSMSNALALNVLRLPASLKKISRYALFGSKNLKTIYCAATIPPALEVAALDQMPRANIVLKVPVGAGDAYKATAIWKEFKIEEDAAMATSENAKTSVKIYPTQTSGSLFIEQENPAELAIYNMSGQLIKSYKLSAGKNTVDISREAAGIYLLKIGGETYKVLKR</sequence>
<feature type="chain" id="PRO_5012997172" evidence="2">
    <location>
        <begin position="25"/>
        <end position="494"/>
    </location>
</feature>
<name>A0A1M6AII9_9FLAO</name>
<evidence type="ECO:0000256" key="1">
    <source>
        <dbReference type="ARBA" id="ARBA00022729"/>
    </source>
</evidence>
<dbReference type="Pfam" id="PF18962">
    <property type="entry name" value="Por_Secre_tail"/>
    <property type="match status" value="1"/>
</dbReference>
<dbReference type="OrthoDB" id="1824882at2"/>
<dbReference type="RefSeq" id="WP_073177631.1">
    <property type="nucleotide sequence ID" value="NZ_FQYI01000001.1"/>
</dbReference>
<dbReference type="InterPro" id="IPR053139">
    <property type="entry name" value="Surface_bspA-like"/>
</dbReference>
<protein>
    <submittedName>
        <fullName evidence="4">Por secretion system C-terminal sorting domain-containing protein</fullName>
    </submittedName>
</protein>
<proteinExistence type="predicted"/>